<keyword evidence="6" id="KW-1185">Reference proteome</keyword>
<comment type="caution">
    <text evidence="5">The sequence shown here is derived from an EMBL/GenBank/DDBJ whole genome shotgun (WGS) entry which is preliminary data.</text>
</comment>
<comment type="similarity">
    <text evidence="1">Belongs to the Gfo/Idh/MocA family.</text>
</comment>
<dbReference type="AlphaFoldDB" id="A0A939BV33"/>
<name>A0A939BV33_9ACTN</name>
<dbReference type="InterPro" id="IPR050984">
    <property type="entry name" value="Gfo/Idh/MocA_domain"/>
</dbReference>
<accession>A0A939BV33</accession>
<dbReference type="Gene3D" id="3.30.360.10">
    <property type="entry name" value="Dihydrodipicolinate Reductase, domain 2"/>
    <property type="match status" value="1"/>
</dbReference>
<dbReference type="RefSeq" id="WP_205290419.1">
    <property type="nucleotide sequence ID" value="NZ_CP074406.1"/>
</dbReference>
<dbReference type="Pfam" id="PF01408">
    <property type="entry name" value="GFO_IDH_MocA"/>
    <property type="match status" value="1"/>
</dbReference>
<dbReference type="InterPro" id="IPR036291">
    <property type="entry name" value="NAD(P)-bd_dom_sf"/>
</dbReference>
<dbReference type="Pfam" id="PF22725">
    <property type="entry name" value="GFO_IDH_MocA_C3"/>
    <property type="match status" value="1"/>
</dbReference>
<evidence type="ECO:0000259" key="3">
    <source>
        <dbReference type="Pfam" id="PF01408"/>
    </source>
</evidence>
<dbReference type="Proteomes" id="UP000663791">
    <property type="component" value="Unassembled WGS sequence"/>
</dbReference>
<dbReference type="InterPro" id="IPR055170">
    <property type="entry name" value="GFO_IDH_MocA-like_dom"/>
</dbReference>
<dbReference type="GO" id="GO:0000166">
    <property type="term" value="F:nucleotide binding"/>
    <property type="evidence" value="ECO:0007669"/>
    <property type="project" value="InterPro"/>
</dbReference>
<evidence type="ECO:0000256" key="2">
    <source>
        <dbReference type="ARBA" id="ARBA00023002"/>
    </source>
</evidence>
<dbReference type="PANTHER" id="PTHR22604:SF105">
    <property type="entry name" value="TRANS-1,2-DIHYDROBENZENE-1,2-DIOL DEHYDROGENASE"/>
    <property type="match status" value="1"/>
</dbReference>
<dbReference type="PANTHER" id="PTHR22604">
    <property type="entry name" value="OXIDOREDUCTASES"/>
    <property type="match status" value="1"/>
</dbReference>
<reference evidence="5" key="1">
    <citation type="submission" date="2021-01" db="EMBL/GenBank/DDBJ databases">
        <title>Novel species in genus Nocardioides.</title>
        <authorList>
            <person name="Zhang G."/>
        </authorList>
    </citation>
    <scope>NUCLEOTIDE SEQUENCE</scope>
    <source>
        <strain evidence="5">Zg-536</strain>
    </source>
</reference>
<organism evidence="5 6">
    <name type="scientific">Nocardioides faecalis</name>
    <dbReference type="NCBI Taxonomy" id="2803858"/>
    <lineage>
        <taxon>Bacteria</taxon>
        <taxon>Bacillati</taxon>
        <taxon>Actinomycetota</taxon>
        <taxon>Actinomycetes</taxon>
        <taxon>Propionibacteriales</taxon>
        <taxon>Nocardioidaceae</taxon>
        <taxon>Nocardioides</taxon>
    </lineage>
</organism>
<evidence type="ECO:0000259" key="4">
    <source>
        <dbReference type="Pfam" id="PF22725"/>
    </source>
</evidence>
<dbReference type="SUPFAM" id="SSF51735">
    <property type="entry name" value="NAD(P)-binding Rossmann-fold domains"/>
    <property type="match status" value="1"/>
</dbReference>
<keyword evidence="2" id="KW-0560">Oxidoreductase</keyword>
<dbReference type="Gene3D" id="3.40.50.720">
    <property type="entry name" value="NAD(P)-binding Rossmann-like Domain"/>
    <property type="match status" value="1"/>
</dbReference>
<protein>
    <submittedName>
        <fullName evidence="5">Gfo/Idh/MocA family oxidoreductase</fullName>
    </submittedName>
</protein>
<dbReference type="EMBL" id="JAERTX010000003">
    <property type="protein sequence ID" value="MBM9459132.1"/>
    <property type="molecule type" value="Genomic_DNA"/>
</dbReference>
<dbReference type="SUPFAM" id="SSF55347">
    <property type="entry name" value="Glyceraldehyde-3-phosphate dehydrogenase-like, C-terminal domain"/>
    <property type="match status" value="1"/>
</dbReference>
<evidence type="ECO:0000313" key="6">
    <source>
        <dbReference type="Proteomes" id="UP000663791"/>
    </source>
</evidence>
<gene>
    <name evidence="5" type="ORF">JK386_04400</name>
</gene>
<sequence>MGAPTNGTAAPPPVPGGAVRWGIVGPGHIAGVFAQGLRLARGGTLHAVASRDPARAAAFAAEHGAARRHGSYDDLIADPEVDAVYVATPHAHHAAPTVAALRAGKPVLCEKPLGIDPATTEQMLAASADSGTFLMEALWSRFLPAYVALRDELAAHTIGRPEHVEAELGFRASYDAGHRLFDPALGGGATLDIGVYPLQLAMLVLGPVEDVTASGSLAPTGVDASVVAELRHAGGTTSRVVASLTEDLPGTAQVLGTHGRLELPGPMYAPQALRVLTTAASPDGPEIVSDTTLAAPFEGGMQFQVEHVHACLAQGLRESPVMPHAVTRHLASVMAQVRRQLGAV</sequence>
<feature type="domain" description="GFO/IDH/MocA-like oxidoreductase" evidence="4">
    <location>
        <begin position="146"/>
        <end position="262"/>
    </location>
</feature>
<proteinExistence type="inferred from homology"/>
<dbReference type="InterPro" id="IPR000683">
    <property type="entry name" value="Gfo/Idh/MocA-like_OxRdtase_N"/>
</dbReference>
<evidence type="ECO:0000256" key="1">
    <source>
        <dbReference type="ARBA" id="ARBA00010928"/>
    </source>
</evidence>
<dbReference type="GO" id="GO:0016491">
    <property type="term" value="F:oxidoreductase activity"/>
    <property type="evidence" value="ECO:0007669"/>
    <property type="project" value="UniProtKB-KW"/>
</dbReference>
<feature type="domain" description="Gfo/Idh/MocA-like oxidoreductase N-terminal" evidence="3">
    <location>
        <begin position="19"/>
        <end position="135"/>
    </location>
</feature>
<evidence type="ECO:0000313" key="5">
    <source>
        <dbReference type="EMBL" id="MBM9459132.1"/>
    </source>
</evidence>